<dbReference type="Pfam" id="PF00232">
    <property type="entry name" value="Glyco_hydro_1"/>
    <property type="match status" value="1"/>
</dbReference>
<dbReference type="PANTHER" id="PTHR10353">
    <property type="entry name" value="GLYCOSYL HYDROLASE"/>
    <property type="match status" value="1"/>
</dbReference>
<gene>
    <name evidence="5" type="ORF">K8V20_11635</name>
</gene>
<name>A0A921INT8_9FIRM</name>
<dbReference type="InterPro" id="IPR033132">
    <property type="entry name" value="GH_1_N_CS"/>
</dbReference>
<dbReference type="GO" id="GO:0016052">
    <property type="term" value="P:carbohydrate catabolic process"/>
    <property type="evidence" value="ECO:0007669"/>
    <property type="project" value="TreeGrafter"/>
</dbReference>
<dbReference type="FunFam" id="3.20.20.80:FF:000004">
    <property type="entry name" value="Beta-glucosidase 6-phospho-beta-glucosidase"/>
    <property type="match status" value="1"/>
</dbReference>
<organism evidence="5 6">
    <name type="scientific">Subdoligranulum variabile</name>
    <dbReference type="NCBI Taxonomy" id="214851"/>
    <lineage>
        <taxon>Bacteria</taxon>
        <taxon>Bacillati</taxon>
        <taxon>Bacillota</taxon>
        <taxon>Clostridia</taxon>
        <taxon>Eubacteriales</taxon>
        <taxon>Oscillospiraceae</taxon>
        <taxon>Subdoligranulum</taxon>
    </lineage>
</organism>
<dbReference type="PRINTS" id="PR00131">
    <property type="entry name" value="GLHYDRLASE1"/>
</dbReference>
<evidence type="ECO:0000256" key="1">
    <source>
        <dbReference type="ARBA" id="ARBA00010838"/>
    </source>
</evidence>
<reference evidence="5" key="1">
    <citation type="journal article" date="2021" name="PeerJ">
        <title>Extensive microbial diversity within the chicken gut microbiome revealed by metagenomics and culture.</title>
        <authorList>
            <person name="Gilroy R."/>
            <person name="Ravi A."/>
            <person name="Getino M."/>
            <person name="Pursley I."/>
            <person name="Horton D.L."/>
            <person name="Alikhan N.F."/>
            <person name="Baker D."/>
            <person name="Gharbi K."/>
            <person name="Hall N."/>
            <person name="Watson M."/>
            <person name="Adriaenssens E.M."/>
            <person name="Foster-Nyarko E."/>
            <person name="Jarju S."/>
            <person name="Secka A."/>
            <person name="Antonio M."/>
            <person name="Oren A."/>
            <person name="Chaudhuri R.R."/>
            <person name="La Ragione R."/>
            <person name="Hildebrand F."/>
            <person name="Pallen M.J."/>
        </authorList>
    </citation>
    <scope>NUCLEOTIDE SEQUENCE</scope>
    <source>
        <strain evidence="5">ChiBcec21-2208</strain>
    </source>
</reference>
<dbReference type="GO" id="GO:0008422">
    <property type="term" value="F:beta-glucosidase activity"/>
    <property type="evidence" value="ECO:0007669"/>
    <property type="project" value="TreeGrafter"/>
</dbReference>
<accession>A0A921INT8</accession>
<evidence type="ECO:0000313" key="5">
    <source>
        <dbReference type="EMBL" id="HJG29280.1"/>
    </source>
</evidence>
<comment type="similarity">
    <text evidence="1 4">Belongs to the glycosyl hydrolase 1 family.</text>
</comment>
<dbReference type="PANTHER" id="PTHR10353:SF122">
    <property type="entry name" value="6-PHOSPHO-BETA-GLUCOSIDASE ASCB-RELATED"/>
    <property type="match status" value="1"/>
</dbReference>
<sequence length="480" mass="55223">MEVVRSFPKGFMWGASTSAYQCEGAALEDGKKENQQDVINREIHNEYRYADCSVTSDHYHHYKEDVALMAEMGFTSYRFSINWSRVLPDGIGESNPKGVAFYHNLINELKAHNIEPIVTMWHYDLPMATVERGGWGTRSIVDEFEYYARFICKEYGDQVKYWLTINEQSIVVNYIDRKNKITKEQQFDPRFRYQANHYMNLAHAKAAIAVHELVSGGKCGAALDMAPYYPHTCEPKDVMAAKNANDFKNYFYMDAYIKGVYTPSVIKYLERQGLMFDIQEGDMELIKKGSECFDFLGINYYQSQCVKAPTPGLARRSKQNNKIGKGGHVTYEVQPDLFEGCLNETIGATDFSMPIDPMGLQYVLEDINDRYHIPTMICENGFGAYDKLEVDGSIHDLYRIEYLREHIKAMKAAIENGAQVLGYNPWSAFDLLSTSNGIAKRYGFVYVDRTDDDVKECKRYKKDSFYWYKNVIATNGKNLE</sequence>
<evidence type="ECO:0000256" key="4">
    <source>
        <dbReference type="RuleBase" id="RU003690"/>
    </source>
</evidence>
<dbReference type="AlphaFoldDB" id="A0A921INT8"/>
<dbReference type="InterPro" id="IPR001360">
    <property type="entry name" value="Glyco_hydro_1"/>
</dbReference>
<evidence type="ECO:0000256" key="2">
    <source>
        <dbReference type="ARBA" id="ARBA00022801"/>
    </source>
</evidence>
<comment type="caution">
    <text evidence="5">The sequence shown here is derived from an EMBL/GenBank/DDBJ whole genome shotgun (WGS) entry which is preliminary data.</text>
</comment>
<dbReference type="Gene3D" id="3.20.20.80">
    <property type="entry name" value="Glycosidases"/>
    <property type="match status" value="1"/>
</dbReference>
<dbReference type="PROSITE" id="PS00653">
    <property type="entry name" value="GLYCOSYL_HYDROL_F1_2"/>
    <property type="match status" value="1"/>
</dbReference>
<keyword evidence="3" id="KW-0326">Glycosidase</keyword>
<proteinExistence type="inferred from homology"/>
<dbReference type="InterPro" id="IPR017853">
    <property type="entry name" value="GH"/>
</dbReference>
<dbReference type="GO" id="GO:0005829">
    <property type="term" value="C:cytosol"/>
    <property type="evidence" value="ECO:0007669"/>
    <property type="project" value="TreeGrafter"/>
</dbReference>
<reference evidence="5" key="2">
    <citation type="submission" date="2021-09" db="EMBL/GenBank/DDBJ databases">
        <authorList>
            <person name="Gilroy R."/>
        </authorList>
    </citation>
    <scope>NUCLEOTIDE SEQUENCE</scope>
    <source>
        <strain evidence="5">ChiBcec21-2208</strain>
    </source>
</reference>
<keyword evidence="2 5" id="KW-0378">Hydrolase</keyword>
<evidence type="ECO:0000256" key="3">
    <source>
        <dbReference type="ARBA" id="ARBA00023295"/>
    </source>
</evidence>
<dbReference type="EMBL" id="DYVE01000300">
    <property type="protein sequence ID" value="HJG29280.1"/>
    <property type="molecule type" value="Genomic_DNA"/>
</dbReference>
<evidence type="ECO:0000313" key="6">
    <source>
        <dbReference type="Proteomes" id="UP000782880"/>
    </source>
</evidence>
<dbReference type="SUPFAM" id="SSF51445">
    <property type="entry name" value="(Trans)glycosidases"/>
    <property type="match status" value="1"/>
</dbReference>
<protein>
    <submittedName>
        <fullName evidence="5">Glycoside hydrolase family 1 protein</fullName>
    </submittedName>
</protein>
<dbReference type="Proteomes" id="UP000782880">
    <property type="component" value="Unassembled WGS sequence"/>
</dbReference>